<evidence type="ECO:0000256" key="2">
    <source>
        <dbReference type="ARBA" id="ARBA00011006"/>
    </source>
</evidence>
<dbReference type="PANTHER" id="PTHR33884">
    <property type="entry name" value="UPF0410 PROTEIN YMGE"/>
    <property type="match status" value="1"/>
</dbReference>
<dbReference type="EMBL" id="JAJGNP010000017">
    <property type="protein sequence ID" value="MCC4234229.1"/>
    <property type="molecule type" value="Genomic_DNA"/>
</dbReference>
<keyword evidence="3" id="KW-1003">Cell membrane</keyword>
<dbReference type="RefSeq" id="WP_228227842.1">
    <property type="nucleotide sequence ID" value="NZ_JAJGNP010000017.1"/>
</dbReference>
<evidence type="ECO:0000256" key="3">
    <source>
        <dbReference type="ARBA" id="ARBA00022475"/>
    </source>
</evidence>
<feature type="transmembrane region" description="Helical" evidence="7">
    <location>
        <begin position="59"/>
        <end position="78"/>
    </location>
</feature>
<dbReference type="InterPro" id="IPR007341">
    <property type="entry name" value="Transgly_assoc"/>
</dbReference>
<sequence>MDVLGWILIGLVVGALAGSLMPARDPGGRAVTILLGIAGALFAGFVGRLMGLYGAGQKAGFIAACAGSAAILALYRLVMARR</sequence>
<feature type="transmembrane region" description="Helical" evidence="7">
    <location>
        <begin position="30"/>
        <end position="53"/>
    </location>
</feature>
<keyword evidence="6 7" id="KW-0472">Membrane</keyword>
<feature type="transmembrane region" description="Helical" evidence="7">
    <location>
        <begin position="6"/>
        <end position="23"/>
    </location>
</feature>
<comment type="caution">
    <text evidence="8">The sequence shown here is derived from an EMBL/GenBank/DDBJ whole genome shotgun (WGS) entry which is preliminary data.</text>
</comment>
<keyword evidence="5 7" id="KW-1133">Transmembrane helix</keyword>
<evidence type="ECO:0000313" key="9">
    <source>
        <dbReference type="Proteomes" id="UP001198830"/>
    </source>
</evidence>
<dbReference type="Pfam" id="PF04226">
    <property type="entry name" value="Transgly_assoc"/>
    <property type="match status" value="1"/>
</dbReference>
<comment type="subcellular location">
    <subcellularLocation>
        <location evidence="1">Cell membrane</location>
        <topology evidence="1">Multi-pass membrane protein</topology>
    </subcellularLocation>
</comment>
<evidence type="ECO:0000256" key="1">
    <source>
        <dbReference type="ARBA" id="ARBA00004651"/>
    </source>
</evidence>
<evidence type="ECO:0000313" key="8">
    <source>
        <dbReference type="EMBL" id="MCC4234229.1"/>
    </source>
</evidence>
<keyword evidence="4 7" id="KW-0812">Transmembrane</keyword>
<evidence type="ECO:0000256" key="6">
    <source>
        <dbReference type="ARBA" id="ARBA00023136"/>
    </source>
</evidence>
<evidence type="ECO:0000256" key="7">
    <source>
        <dbReference type="SAM" id="Phobius"/>
    </source>
</evidence>
<evidence type="ECO:0000256" key="4">
    <source>
        <dbReference type="ARBA" id="ARBA00022692"/>
    </source>
</evidence>
<keyword evidence="9" id="KW-1185">Reference proteome</keyword>
<organism evidence="8 9">
    <name type="scientific">Sphingobium soli</name>
    <dbReference type="NCBI Taxonomy" id="1591116"/>
    <lineage>
        <taxon>Bacteria</taxon>
        <taxon>Pseudomonadati</taxon>
        <taxon>Pseudomonadota</taxon>
        <taxon>Alphaproteobacteria</taxon>
        <taxon>Sphingomonadales</taxon>
        <taxon>Sphingomonadaceae</taxon>
        <taxon>Sphingobium</taxon>
    </lineage>
</organism>
<name>A0ABS8H718_9SPHN</name>
<dbReference type="PANTHER" id="PTHR33884:SF7">
    <property type="entry name" value="BSL8023 PROTEIN"/>
    <property type="match status" value="1"/>
</dbReference>
<accession>A0ABS8H718</accession>
<comment type="similarity">
    <text evidence="2">Belongs to the UPF0410 family.</text>
</comment>
<proteinExistence type="inferred from homology"/>
<dbReference type="Proteomes" id="UP001198830">
    <property type="component" value="Unassembled WGS sequence"/>
</dbReference>
<protein>
    <submittedName>
        <fullName evidence="8">GlsB/YeaQ/YmgE family stress response membrane protein</fullName>
    </submittedName>
</protein>
<gene>
    <name evidence="8" type="ORF">LL253_16250</name>
</gene>
<reference evidence="8 9" key="1">
    <citation type="submission" date="2021-10" db="EMBL/GenBank/DDBJ databases">
        <title>The diversity and Nitrogen Metabolism of Culturable Nitrate-Utilizing Bacteria Within the Oxygen Minimum Zone of the Changjiang (Yangtze River)Estuary.</title>
        <authorList>
            <person name="Zhang D."/>
            <person name="Zheng J."/>
            <person name="Liu S."/>
            <person name="He W."/>
        </authorList>
    </citation>
    <scope>NUCLEOTIDE SEQUENCE [LARGE SCALE GENOMIC DNA]</scope>
    <source>
        <strain evidence="8 9">FXH275-2</strain>
    </source>
</reference>
<evidence type="ECO:0000256" key="5">
    <source>
        <dbReference type="ARBA" id="ARBA00022989"/>
    </source>
</evidence>